<dbReference type="InterPro" id="IPR050951">
    <property type="entry name" value="Retrovirus_Pol_polyprotein"/>
</dbReference>
<keyword evidence="6" id="KW-0695">RNA-directed DNA polymerase</keyword>
<dbReference type="GO" id="GO:0008270">
    <property type="term" value="F:zinc ion binding"/>
    <property type="evidence" value="ECO:0007669"/>
    <property type="project" value="UniProtKB-KW"/>
</dbReference>
<keyword evidence="2" id="KW-0548">Nucleotidyltransferase</keyword>
<dbReference type="SMART" id="SM00343">
    <property type="entry name" value="ZnF_C2HC"/>
    <property type="match status" value="1"/>
</dbReference>
<dbReference type="PANTHER" id="PTHR37984">
    <property type="entry name" value="PROTEIN CBG26694"/>
    <property type="match status" value="1"/>
</dbReference>
<evidence type="ECO:0000313" key="11">
    <source>
        <dbReference type="Proteomes" id="UP001231189"/>
    </source>
</evidence>
<keyword evidence="11" id="KW-1185">Reference proteome</keyword>
<evidence type="ECO:0000256" key="1">
    <source>
        <dbReference type="ARBA" id="ARBA00022679"/>
    </source>
</evidence>
<name>A0AAD8SFD7_LOLMU</name>
<keyword evidence="7" id="KW-0479">Metal-binding</keyword>
<dbReference type="CDD" id="cd09274">
    <property type="entry name" value="RNase_HI_RT_Ty3"/>
    <property type="match status" value="1"/>
</dbReference>
<dbReference type="Pfam" id="PF03732">
    <property type="entry name" value="Retrotrans_gag"/>
    <property type="match status" value="1"/>
</dbReference>
<dbReference type="SUPFAM" id="SSF57756">
    <property type="entry name" value="Retrovirus zinc finger-like domains"/>
    <property type="match status" value="1"/>
</dbReference>
<dbReference type="InterPro" id="IPR005162">
    <property type="entry name" value="Retrotrans_gag_dom"/>
</dbReference>
<evidence type="ECO:0000313" key="10">
    <source>
        <dbReference type="EMBL" id="KAK1651145.1"/>
    </source>
</evidence>
<dbReference type="InterPro" id="IPR001878">
    <property type="entry name" value="Znf_CCHC"/>
</dbReference>
<feature type="compositionally biased region" description="Low complexity" evidence="8">
    <location>
        <begin position="477"/>
        <end position="508"/>
    </location>
</feature>
<dbReference type="SUPFAM" id="SSF56672">
    <property type="entry name" value="DNA/RNA polymerases"/>
    <property type="match status" value="1"/>
</dbReference>
<organism evidence="10 11">
    <name type="scientific">Lolium multiflorum</name>
    <name type="common">Italian ryegrass</name>
    <name type="synonym">Lolium perenne subsp. multiflorum</name>
    <dbReference type="NCBI Taxonomy" id="4521"/>
    <lineage>
        <taxon>Eukaryota</taxon>
        <taxon>Viridiplantae</taxon>
        <taxon>Streptophyta</taxon>
        <taxon>Embryophyta</taxon>
        <taxon>Tracheophyta</taxon>
        <taxon>Spermatophyta</taxon>
        <taxon>Magnoliopsida</taxon>
        <taxon>Liliopsida</taxon>
        <taxon>Poales</taxon>
        <taxon>Poaceae</taxon>
        <taxon>BOP clade</taxon>
        <taxon>Pooideae</taxon>
        <taxon>Poodae</taxon>
        <taxon>Poeae</taxon>
        <taxon>Poeae Chloroplast Group 2 (Poeae type)</taxon>
        <taxon>Loliodinae</taxon>
        <taxon>Loliinae</taxon>
        <taxon>Lolium</taxon>
    </lineage>
</organism>
<feature type="compositionally biased region" description="Basic residues" evidence="8">
    <location>
        <begin position="467"/>
        <end position="476"/>
    </location>
</feature>
<keyword evidence="7" id="KW-0863">Zinc-finger</keyword>
<dbReference type="Gene3D" id="4.10.60.10">
    <property type="entry name" value="Zinc finger, CCHC-type"/>
    <property type="match status" value="1"/>
</dbReference>
<protein>
    <recommendedName>
        <fullName evidence="9">CCHC-type domain-containing protein</fullName>
    </recommendedName>
</protein>
<dbReference type="GO" id="GO:0004519">
    <property type="term" value="F:endonuclease activity"/>
    <property type="evidence" value="ECO:0007669"/>
    <property type="project" value="UniProtKB-KW"/>
</dbReference>
<feature type="region of interest" description="Disordered" evidence="8">
    <location>
        <begin position="1"/>
        <end position="23"/>
    </location>
</feature>
<comment type="caution">
    <text evidence="10">The sequence shown here is derived from an EMBL/GenBank/DDBJ whole genome shotgun (WGS) entry which is preliminary data.</text>
</comment>
<reference evidence="10" key="1">
    <citation type="submission" date="2023-07" db="EMBL/GenBank/DDBJ databases">
        <title>A chromosome-level genome assembly of Lolium multiflorum.</title>
        <authorList>
            <person name="Chen Y."/>
            <person name="Copetti D."/>
            <person name="Kolliker R."/>
            <person name="Studer B."/>
        </authorList>
    </citation>
    <scope>NUCLEOTIDE SEQUENCE</scope>
    <source>
        <strain evidence="10">02402/16</strain>
        <tissue evidence="10">Leaf</tissue>
    </source>
</reference>
<dbReference type="GO" id="GO:0003676">
    <property type="term" value="F:nucleic acid binding"/>
    <property type="evidence" value="ECO:0007669"/>
    <property type="project" value="InterPro"/>
</dbReference>
<dbReference type="EMBL" id="JAUUTY010000004">
    <property type="protein sequence ID" value="KAK1651145.1"/>
    <property type="molecule type" value="Genomic_DNA"/>
</dbReference>
<keyword evidence="7" id="KW-0862">Zinc</keyword>
<dbReference type="GO" id="GO:0016787">
    <property type="term" value="F:hydrolase activity"/>
    <property type="evidence" value="ECO:0007669"/>
    <property type="project" value="UniProtKB-KW"/>
</dbReference>
<evidence type="ECO:0000256" key="7">
    <source>
        <dbReference type="PROSITE-ProRule" id="PRU00047"/>
    </source>
</evidence>
<dbReference type="InterPro" id="IPR043502">
    <property type="entry name" value="DNA/RNA_pol_sf"/>
</dbReference>
<dbReference type="GO" id="GO:0003964">
    <property type="term" value="F:RNA-directed DNA polymerase activity"/>
    <property type="evidence" value="ECO:0007669"/>
    <property type="project" value="UniProtKB-KW"/>
</dbReference>
<dbReference type="Pfam" id="PF17917">
    <property type="entry name" value="RT_RNaseH"/>
    <property type="match status" value="1"/>
</dbReference>
<evidence type="ECO:0000256" key="6">
    <source>
        <dbReference type="ARBA" id="ARBA00022918"/>
    </source>
</evidence>
<dbReference type="InterPro" id="IPR036875">
    <property type="entry name" value="Znf_CCHC_sf"/>
</dbReference>
<accession>A0AAD8SFD7</accession>
<feature type="compositionally biased region" description="Polar residues" evidence="8">
    <location>
        <begin position="427"/>
        <end position="458"/>
    </location>
</feature>
<dbReference type="FunFam" id="3.10.20.370:FF:000001">
    <property type="entry name" value="Retrovirus-related Pol polyprotein from transposon 17.6-like protein"/>
    <property type="match status" value="1"/>
</dbReference>
<evidence type="ECO:0000256" key="8">
    <source>
        <dbReference type="SAM" id="MobiDB-lite"/>
    </source>
</evidence>
<evidence type="ECO:0000256" key="4">
    <source>
        <dbReference type="ARBA" id="ARBA00022759"/>
    </source>
</evidence>
<feature type="region of interest" description="Disordered" evidence="8">
    <location>
        <begin position="417"/>
        <end position="516"/>
    </location>
</feature>
<keyword evidence="3" id="KW-0540">Nuclease</keyword>
<evidence type="ECO:0000256" key="3">
    <source>
        <dbReference type="ARBA" id="ARBA00022722"/>
    </source>
</evidence>
<dbReference type="PANTHER" id="PTHR37984:SF5">
    <property type="entry name" value="PROTEIN NYNRIN-LIKE"/>
    <property type="match status" value="1"/>
</dbReference>
<feature type="domain" description="CCHC-type" evidence="9">
    <location>
        <begin position="526"/>
        <end position="541"/>
    </location>
</feature>
<keyword evidence="5" id="KW-0378">Hydrolase</keyword>
<gene>
    <name evidence="10" type="ORF">QYE76_068950</name>
</gene>
<dbReference type="InterPro" id="IPR041373">
    <property type="entry name" value="RT_RNaseH"/>
</dbReference>
<dbReference type="Gene3D" id="3.10.20.370">
    <property type="match status" value="1"/>
</dbReference>
<proteinExistence type="predicted"/>
<keyword evidence="1" id="KW-0808">Transferase</keyword>
<dbReference type="Pfam" id="PF00098">
    <property type="entry name" value="zf-CCHC"/>
    <property type="match status" value="1"/>
</dbReference>
<dbReference type="PROSITE" id="PS50158">
    <property type="entry name" value="ZF_CCHC"/>
    <property type="match status" value="1"/>
</dbReference>
<dbReference type="Proteomes" id="UP001231189">
    <property type="component" value="Unassembled WGS sequence"/>
</dbReference>
<evidence type="ECO:0000259" key="9">
    <source>
        <dbReference type="PROSITE" id="PS50158"/>
    </source>
</evidence>
<keyword evidence="4" id="KW-0255">Endonuclease</keyword>
<evidence type="ECO:0000256" key="2">
    <source>
        <dbReference type="ARBA" id="ARBA00022695"/>
    </source>
</evidence>
<evidence type="ECO:0000256" key="5">
    <source>
        <dbReference type="ARBA" id="ARBA00022801"/>
    </source>
</evidence>
<feature type="region of interest" description="Disordered" evidence="8">
    <location>
        <begin position="40"/>
        <end position="62"/>
    </location>
</feature>
<dbReference type="AlphaFoldDB" id="A0AAD8SFD7"/>
<sequence length="716" mass="82175">MDTSPAQMVHQTSQTRDTQTRPLARGNAVHLAHADDVRRASQFDHRSRGGAEKGAVDPGHPWRRDCYQLLPLPRQRLLRASPTLAAPPMEHYAQTESYELGNGGSLVFERDLYLVSEKLERPPPQFHGVRIHNTPGGEQQWMITADLKGSPEPPISERILTSPHSGEPFAHFARHDTMGEPMAFSSHPVLKHHVEHLDFMIHETRKDLELTRVHAHRAQMALAHHADAIRLLAKDHSHSAQRTKKDATITRLREKIRTLEVTVWTQQDQIQEVEEDGEDIQGGDDFLSDDNDFEDDEFTDEEDYEFLESERMGSFPSMWMKTMRSSCTSFTYVGLIKKMRDEFRELKQGRMSVVEYRDRFLTPSRYAPDETDTTEKRKERFLNGLHDEMQTVLVNIPFADLEALVDSAIQMEGKLHQANENRKRRMMNQSGPSNTPRFRPSSSGGFNPRNTKPRNQMSRPGFQPERRKPKARRPHHNNNSNYVHHNSNRAPQRVPANNNPNNSNTAPRTGSNAIPVTPKDKATITCYECGIVGHYSNECPKRLAKLAGNTSAPAQPPMTQLLKKDKKFEWTDKCEASFQQLKTRLTTAPILIMPDITKPFDVYCDASKIGLGCVLMQEGKVISYLSRQLKQHEQNYPTHDLELAAVVLALKVWRHYLMGNRCEIYSDHKSLKYIFTQKELNMRQRRWLELIKDYDMEIHYHPGKANVVADALSRHS</sequence>
<feature type="compositionally biased region" description="Polar residues" evidence="8">
    <location>
        <begin position="1"/>
        <end position="21"/>
    </location>
</feature>